<dbReference type="NCBIfam" id="NF042945">
    <property type="entry name" value="DUF4297_antiphage"/>
    <property type="match status" value="1"/>
</dbReference>
<comment type="caution">
    <text evidence="2">The sequence shown here is derived from an EMBL/GenBank/DDBJ whole genome shotgun (WGS) entry which is preliminary data.</text>
</comment>
<evidence type="ECO:0000313" key="4">
    <source>
        <dbReference type="Proteomes" id="UP000251937"/>
    </source>
</evidence>
<reference evidence="2 4" key="2">
    <citation type="submission" date="2018-06" db="EMBL/GenBank/DDBJ databases">
        <authorList>
            <consortium name="Pathogen Informatics"/>
            <person name="Doyle S."/>
        </authorList>
    </citation>
    <scope>NUCLEOTIDE SEQUENCE [LARGE SCALE GENOMIC DNA]</scope>
    <source>
        <strain evidence="2 4">NCTC11212</strain>
    </source>
</reference>
<sequence length="410" mass="48180">MADRTAIDTIRGYFYQFDYSIISLLNLSDGTESILVEGVEDIDITTASETTAIQCKYYEKTEYNHSVIAEPIRLMLNHFKEVKLGNKAEIKYKLRGYYKAGHSKLALPLSIQNLKDNFLTYTRTEKINNVNTKVKHFHHIELGLSDADLIEFIRLLEIDINAVEFEKQFKEIISLFKTTFNCSEFSSEFYFYNSALRVLRDISKDTNQSNRNITKAEFLNRVNNSRILFNEWYVAIKGEKAHYANLRKEYFSNVNILFKERFFLFEIEPSSYSRSDTKTLLNLVIKNYTKIINQPTPFCPYIYIHGIDNSELIELKKDLTEDEIIIEDGFDYEGAEFNLKSVIKKPALSYQIKLKFLNKLEYLEDTLSLTGRRSEIYQFYLKDIYFDYNSNSIKEVKIQVENLNKIKNIL</sequence>
<name>A0AAX2ILY5_9FLAO</name>
<proteinExistence type="predicted"/>
<evidence type="ECO:0000313" key="2">
    <source>
        <dbReference type="EMBL" id="SQA90781.1"/>
    </source>
</evidence>
<dbReference type="EMBL" id="FUZE01000005">
    <property type="protein sequence ID" value="SKB65127.1"/>
    <property type="molecule type" value="Genomic_DNA"/>
</dbReference>
<gene>
    <name evidence="2" type="ORF">NCTC11212_02679</name>
    <name evidence="1" type="ORF">SAMN05421800_10570</name>
</gene>
<evidence type="ECO:0000313" key="1">
    <source>
        <dbReference type="EMBL" id="SKB65127.1"/>
    </source>
</evidence>
<dbReference type="Proteomes" id="UP000190669">
    <property type="component" value="Unassembled WGS sequence"/>
</dbReference>
<reference evidence="1 3" key="1">
    <citation type="submission" date="2017-02" db="EMBL/GenBank/DDBJ databases">
        <authorList>
            <person name="Varghese N."/>
            <person name="Submissions S."/>
        </authorList>
    </citation>
    <scope>NUCLEOTIDE SEQUENCE [LARGE SCALE GENOMIC DNA]</scope>
    <source>
        <strain evidence="1 3">DSM 16775</strain>
    </source>
</reference>
<dbReference type="KEGG" id="cbp:EB354_13320"/>
<organism evidence="2 4">
    <name type="scientific">Chryseobacterium balustinum</name>
    <dbReference type="NCBI Taxonomy" id="246"/>
    <lineage>
        <taxon>Bacteria</taxon>
        <taxon>Pseudomonadati</taxon>
        <taxon>Bacteroidota</taxon>
        <taxon>Flavobacteriia</taxon>
        <taxon>Flavobacteriales</taxon>
        <taxon>Weeksellaceae</taxon>
        <taxon>Chryseobacterium group</taxon>
        <taxon>Chryseobacterium</taxon>
    </lineage>
</organism>
<protein>
    <submittedName>
        <fullName evidence="2">Uncharacterized protein</fullName>
    </submittedName>
</protein>
<evidence type="ECO:0000313" key="3">
    <source>
        <dbReference type="Proteomes" id="UP000190669"/>
    </source>
</evidence>
<dbReference type="AlphaFoldDB" id="A0AAX2ILY5"/>
<dbReference type="Proteomes" id="UP000251937">
    <property type="component" value="Unassembled WGS sequence"/>
</dbReference>
<dbReference type="EMBL" id="UAVR01000013">
    <property type="protein sequence ID" value="SQA90781.1"/>
    <property type="molecule type" value="Genomic_DNA"/>
</dbReference>
<keyword evidence="3" id="KW-1185">Reference proteome</keyword>
<dbReference type="RefSeq" id="WP_079464826.1">
    <property type="nucleotide sequence ID" value="NZ_CP033934.1"/>
</dbReference>
<accession>A0AAX2ILY5</accession>